<evidence type="ECO:0008006" key="4">
    <source>
        <dbReference type="Google" id="ProtNLM"/>
    </source>
</evidence>
<comment type="subcellular location">
    <subcellularLocation>
        <location evidence="1">Mitochondrion</location>
    </subcellularLocation>
</comment>
<feature type="coiled-coil region" evidence="2">
    <location>
        <begin position="334"/>
        <end position="377"/>
    </location>
</feature>
<dbReference type="PANTHER" id="PTHR21393:SF0">
    <property type="entry name" value="SMALL RIBOSOMAL SUBUNIT PROTEIN MS27"/>
    <property type="match status" value="1"/>
</dbReference>
<gene>
    <name evidence="3" type="primary">101887511</name>
</gene>
<dbReference type="Pfam" id="PF10037">
    <property type="entry name" value="MRP-S27"/>
    <property type="match status" value="1"/>
</dbReference>
<dbReference type="GO" id="GO:0005739">
    <property type="term" value="C:mitochondrion"/>
    <property type="evidence" value="ECO:0007669"/>
    <property type="project" value="UniProtKB-SubCell"/>
</dbReference>
<name>A0A1I8M0S6_MUSDO</name>
<reference evidence="3" key="1">
    <citation type="submission" date="2020-05" db="UniProtKB">
        <authorList>
            <consortium name="EnsemblMetazoa"/>
        </authorList>
    </citation>
    <scope>IDENTIFICATION</scope>
    <source>
        <strain evidence="3">Aabys</strain>
    </source>
</reference>
<dbReference type="InterPro" id="IPR034913">
    <property type="entry name" value="mS27/PTCD2"/>
</dbReference>
<organism evidence="3">
    <name type="scientific">Musca domestica</name>
    <name type="common">House fly</name>
    <dbReference type="NCBI Taxonomy" id="7370"/>
    <lineage>
        <taxon>Eukaryota</taxon>
        <taxon>Metazoa</taxon>
        <taxon>Ecdysozoa</taxon>
        <taxon>Arthropoda</taxon>
        <taxon>Hexapoda</taxon>
        <taxon>Insecta</taxon>
        <taxon>Pterygota</taxon>
        <taxon>Neoptera</taxon>
        <taxon>Endopterygota</taxon>
        <taxon>Diptera</taxon>
        <taxon>Brachycera</taxon>
        <taxon>Muscomorpha</taxon>
        <taxon>Muscoidea</taxon>
        <taxon>Muscidae</taxon>
        <taxon>Musca</taxon>
    </lineage>
</organism>
<dbReference type="RefSeq" id="XP_005185119.2">
    <property type="nucleotide sequence ID" value="XM_005185062.4"/>
</dbReference>
<accession>A0A1I8M0S6</accession>
<dbReference type="STRING" id="7370.A0A1I8M0S6"/>
<protein>
    <recommendedName>
        <fullName evidence="4">Mitochondrial 28S ribosomal protein S27</fullName>
    </recommendedName>
</protein>
<keyword evidence="2" id="KW-0175">Coiled coil</keyword>
<proteinExistence type="predicted"/>
<evidence type="ECO:0000256" key="2">
    <source>
        <dbReference type="SAM" id="Coils"/>
    </source>
</evidence>
<dbReference type="eggNOG" id="KOG4570">
    <property type="taxonomic scope" value="Eukaryota"/>
</dbReference>
<sequence length="418" mass="47959">MLASQRLRVCSPLYLNLSKRLISNEIREVFNTRLEPPAGINGNQLQLSVISKNLNALNLDLYVNSLGQHEDRSSTIVDLLTHIRSSRLANSCLESTNFGVVRQLLDNVSVQELVPILIDRPKYGIFLDNFTGFAVTSALHSEKEYLLALPLALKLVLLDDLDSVFIQQFCAKSSLAELKKQLLEENATAEEPKAPVGKVQEQKVRVHFIRNPSEYDIKNDISKSLLKMSSKVFAGEAQDNAKILGYVLGKRFNDLEKSLSSITSGICPDVFEISKAFLIRCEQTDMVAKLESAASKKKGSKNFEELLDSLLEESVTKEAKTLAERQKELFPTWQKLREEKKKALEKEIADMERKETIEKLQNEIETKKQLLWFFEEEDKLDLEIYKKRVFYPKRWFGKKKKPRVLDEHYVPPQIRRIQ</sequence>
<dbReference type="VEuPathDB" id="VectorBase:MDOA000094"/>
<dbReference type="AlphaFoldDB" id="A0A1I8M0S6"/>
<dbReference type="KEGG" id="mde:101887511"/>
<dbReference type="InterPro" id="IPR019266">
    <property type="entry name" value="Ribosomal_mS27"/>
</dbReference>
<dbReference type="OrthoDB" id="19830at2759"/>
<dbReference type="PANTHER" id="PTHR21393">
    <property type="entry name" value="MITOCHONDRIAL 28S RIBOSOMAL PROTEIN S27"/>
    <property type="match status" value="1"/>
</dbReference>
<dbReference type="EnsemblMetazoa" id="MDOA000094-RA">
    <property type="protein sequence ID" value="MDOA000094-PA"/>
    <property type="gene ID" value="MDOA000094"/>
</dbReference>
<evidence type="ECO:0000313" key="3">
    <source>
        <dbReference type="EnsemblMetazoa" id="MDOA000094-PA"/>
    </source>
</evidence>
<evidence type="ECO:0000256" key="1">
    <source>
        <dbReference type="ARBA" id="ARBA00004173"/>
    </source>
</evidence>
<dbReference type="VEuPathDB" id="VectorBase:MDOMA2_002753"/>